<dbReference type="Gene3D" id="1.10.10.10">
    <property type="entry name" value="Winged helix-like DNA-binding domain superfamily/Winged helix DNA-binding domain"/>
    <property type="match status" value="1"/>
</dbReference>
<dbReference type="InterPro" id="IPR036388">
    <property type="entry name" value="WH-like_DNA-bd_sf"/>
</dbReference>
<dbReference type="PANTHER" id="PTHR23155">
    <property type="entry name" value="DISEASE RESISTANCE PROTEIN RP"/>
    <property type="match status" value="1"/>
</dbReference>
<dbReference type="InterPro" id="IPR027417">
    <property type="entry name" value="P-loop_NTPase"/>
</dbReference>
<proteinExistence type="predicted"/>
<dbReference type="Gene3D" id="1.10.8.430">
    <property type="entry name" value="Helical domain of apoptotic protease-activating factors"/>
    <property type="match status" value="1"/>
</dbReference>
<keyword evidence="5" id="KW-1185">Reference proteome</keyword>
<dbReference type="EMBL" id="DF973330">
    <property type="protein sequence ID" value="GAU26209.1"/>
    <property type="molecule type" value="Genomic_DNA"/>
</dbReference>
<feature type="domain" description="Disease resistance protein winged helix" evidence="3">
    <location>
        <begin position="87"/>
        <end position="158"/>
    </location>
</feature>
<dbReference type="GO" id="GO:0098542">
    <property type="term" value="P:defense response to other organism"/>
    <property type="evidence" value="ECO:0007669"/>
    <property type="project" value="TreeGrafter"/>
</dbReference>
<evidence type="ECO:0000313" key="5">
    <source>
        <dbReference type="Proteomes" id="UP000242715"/>
    </source>
</evidence>
<dbReference type="AlphaFoldDB" id="A0A2Z6N445"/>
<sequence length="289" mass="33188">MLFKIGLEDSMTGFILLMTQLCSGVPLAIRTLGGLLQSKSEESEWNSVLQGDFWRLCKDENSIMPVLKLRYQNLSPQQRQCFAYCSVYPKDWEVQKDEWIQMCMAQGYLECSPETEVIEDVGNQFVKIFLTKSFFQDARIDGDGDIYSFKMHDLMHGLGKQVAGRNCCSLDGEAKEPVGRPIHVSFQRNAIDFLDSLEASRPRTLVLLSSYPYWTGLDREELSVISNFKYLRALKLSDSSLTKLSGSIGKLKHLRFLNLYDCRASVDILNQFEFMVRFDSDILLKQEYN</sequence>
<dbReference type="PANTHER" id="PTHR23155:SF1060">
    <property type="entry name" value="NBS-LRR DISEASE RESISTANCE PROTEIN"/>
    <property type="match status" value="1"/>
</dbReference>
<dbReference type="Gene3D" id="3.80.10.10">
    <property type="entry name" value="Ribonuclease Inhibitor"/>
    <property type="match status" value="1"/>
</dbReference>
<evidence type="ECO:0000313" key="4">
    <source>
        <dbReference type="EMBL" id="GAU26209.1"/>
    </source>
</evidence>
<dbReference type="InterPro" id="IPR044974">
    <property type="entry name" value="Disease_R_plants"/>
</dbReference>
<keyword evidence="2" id="KW-0611">Plant defense</keyword>
<dbReference type="GO" id="GO:0043531">
    <property type="term" value="F:ADP binding"/>
    <property type="evidence" value="ECO:0007669"/>
    <property type="project" value="InterPro"/>
</dbReference>
<dbReference type="SUPFAM" id="SSF52058">
    <property type="entry name" value="L domain-like"/>
    <property type="match status" value="1"/>
</dbReference>
<name>A0A2Z6N445_TRISU</name>
<dbReference type="InterPro" id="IPR058922">
    <property type="entry name" value="WHD_DRP"/>
</dbReference>
<gene>
    <name evidence="4" type="ORF">TSUD_354310</name>
</gene>
<dbReference type="SUPFAM" id="SSF52540">
    <property type="entry name" value="P-loop containing nucleoside triphosphate hydrolases"/>
    <property type="match status" value="1"/>
</dbReference>
<dbReference type="Proteomes" id="UP000242715">
    <property type="component" value="Unassembled WGS sequence"/>
</dbReference>
<evidence type="ECO:0000256" key="1">
    <source>
        <dbReference type="ARBA" id="ARBA00022737"/>
    </source>
</evidence>
<keyword evidence="1" id="KW-0677">Repeat</keyword>
<organism evidence="4 5">
    <name type="scientific">Trifolium subterraneum</name>
    <name type="common">Subterranean clover</name>
    <dbReference type="NCBI Taxonomy" id="3900"/>
    <lineage>
        <taxon>Eukaryota</taxon>
        <taxon>Viridiplantae</taxon>
        <taxon>Streptophyta</taxon>
        <taxon>Embryophyta</taxon>
        <taxon>Tracheophyta</taxon>
        <taxon>Spermatophyta</taxon>
        <taxon>Magnoliopsida</taxon>
        <taxon>eudicotyledons</taxon>
        <taxon>Gunneridae</taxon>
        <taxon>Pentapetalae</taxon>
        <taxon>rosids</taxon>
        <taxon>fabids</taxon>
        <taxon>Fabales</taxon>
        <taxon>Fabaceae</taxon>
        <taxon>Papilionoideae</taxon>
        <taxon>50 kb inversion clade</taxon>
        <taxon>NPAAA clade</taxon>
        <taxon>Hologalegina</taxon>
        <taxon>IRL clade</taxon>
        <taxon>Trifolieae</taxon>
        <taxon>Trifolium</taxon>
    </lineage>
</organism>
<evidence type="ECO:0000259" key="3">
    <source>
        <dbReference type="Pfam" id="PF23559"/>
    </source>
</evidence>
<protein>
    <recommendedName>
        <fullName evidence="3">Disease resistance protein winged helix domain-containing protein</fullName>
    </recommendedName>
</protein>
<dbReference type="Pfam" id="PF23559">
    <property type="entry name" value="WHD_DRP"/>
    <property type="match status" value="1"/>
</dbReference>
<dbReference type="InterPro" id="IPR032675">
    <property type="entry name" value="LRR_dom_sf"/>
</dbReference>
<reference evidence="5" key="1">
    <citation type="journal article" date="2017" name="Front. Plant Sci.">
        <title>Climate Clever Clovers: New Paradigm to Reduce the Environmental Footprint of Ruminants by Breeding Low Methanogenic Forages Utilizing Haplotype Variation.</title>
        <authorList>
            <person name="Kaur P."/>
            <person name="Appels R."/>
            <person name="Bayer P.E."/>
            <person name="Keeble-Gagnere G."/>
            <person name="Wang J."/>
            <person name="Hirakawa H."/>
            <person name="Shirasawa K."/>
            <person name="Vercoe P."/>
            <person name="Stefanova K."/>
            <person name="Durmic Z."/>
            <person name="Nichols P."/>
            <person name="Revell C."/>
            <person name="Isobe S.N."/>
            <person name="Edwards D."/>
            <person name="Erskine W."/>
        </authorList>
    </citation>
    <scope>NUCLEOTIDE SEQUENCE [LARGE SCALE GENOMIC DNA]</scope>
    <source>
        <strain evidence="5">cv. Daliak</strain>
    </source>
</reference>
<dbReference type="InterPro" id="IPR042197">
    <property type="entry name" value="Apaf_helical"/>
</dbReference>
<evidence type="ECO:0000256" key="2">
    <source>
        <dbReference type="ARBA" id="ARBA00022821"/>
    </source>
</evidence>
<dbReference type="OrthoDB" id="1690427at2759"/>
<accession>A0A2Z6N445</accession>